<comment type="caution">
    <text evidence="2">The sequence shown here is derived from an EMBL/GenBank/DDBJ whole genome shotgun (WGS) entry which is preliminary data.</text>
</comment>
<organism evidence="2 3">
    <name type="scientific">Liparis tanakae</name>
    <name type="common">Tanaka's snailfish</name>
    <dbReference type="NCBI Taxonomy" id="230148"/>
    <lineage>
        <taxon>Eukaryota</taxon>
        <taxon>Metazoa</taxon>
        <taxon>Chordata</taxon>
        <taxon>Craniata</taxon>
        <taxon>Vertebrata</taxon>
        <taxon>Euteleostomi</taxon>
        <taxon>Actinopterygii</taxon>
        <taxon>Neopterygii</taxon>
        <taxon>Teleostei</taxon>
        <taxon>Neoteleostei</taxon>
        <taxon>Acanthomorphata</taxon>
        <taxon>Eupercaria</taxon>
        <taxon>Perciformes</taxon>
        <taxon>Cottioidei</taxon>
        <taxon>Cottales</taxon>
        <taxon>Liparidae</taxon>
        <taxon>Liparis</taxon>
    </lineage>
</organism>
<protein>
    <submittedName>
        <fullName evidence="2">Uncharacterized protein</fullName>
    </submittedName>
</protein>
<name>A0A4Z2FFY3_9TELE</name>
<sequence length="141" mass="15672">MRGQLLLKRRTDSRSLPALVDMRVSPFKPCLPSRRMISSVEKEKESLRRPEPFLHGKILRNVHSPGSFSAMNNPLLESSCATTGRSLSVTSRPRFPPAQAASMPVLPTWRKRENTVTEPLLVHGDDLRHGGPPTSHEGVTT</sequence>
<keyword evidence="3" id="KW-1185">Reference proteome</keyword>
<accession>A0A4Z2FFY3</accession>
<proteinExistence type="predicted"/>
<reference evidence="2 3" key="1">
    <citation type="submission" date="2019-03" db="EMBL/GenBank/DDBJ databases">
        <title>First draft genome of Liparis tanakae, snailfish: a comprehensive survey of snailfish specific genes.</title>
        <authorList>
            <person name="Kim W."/>
            <person name="Song I."/>
            <person name="Jeong J.-H."/>
            <person name="Kim D."/>
            <person name="Kim S."/>
            <person name="Ryu S."/>
            <person name="Song J.Y."/>
            <person name="Lee S.K."/>
        </authorList>
    </citation>
    <scope>NUCLEOTIDE SEQUENCE [LARGE SCALE GENOMIC DNA]</scope>
    <source>
        <tissue evidence="2">Muscle</tissue>
    </source>
</reference>
<evidence type="ECO:0000313" key="3">
    <source>
        <dbReference type="Proteomes" id="UP000314294"/>
    </source>
</evidence>
<gene>
    <name evidence="2" type="ORF">EYF80_049965</name>
</gene>
<dbReference type="AlphaFoldDB" id="A0A4Z2FFY3"/>
<evidence type="ECO:0000313" key="2">
    <source>
        <dbReference type="EMBL" id="TNN39851.1"/>
    </source>
</evidence>
<feature type="region of interest" description="Disordered" evidence="1">
    <location>
        <begin position="87"/>
        <end position="110"/>
    </location>
</feature>
<dbReference type="Proteomes" id="UP000314294">
    <property type="component" value="Unassembled WGS sequence"/>
</dbReference>
<feature type="region of interest" description="Disordered" evidence="1">
    <location>
        <begin position="122"/>
        <end position="141"/>
    </location>
</feature>
<evidence type="ECO:0000256" key="1">
    <source>
        <dbReference type="SAM" id="MobiDB-lite"/>
    </source>
</evidence>
<dbReference type="EMBL" id="SRLO01001241">
    <property type="protein sequence ID" value="TNN39851.1"/>
    <property type="molecule type" value="Genomic_DNA"/>
</dbReference>